<name>A0A250X3S6_9CHLO</name>
<evidence type="ECO:0008006" key="14">
    <source>
        <dbReference type="Google" id="ProtNLM"/>
    </source>
</evidence>
<organism evidence="12 13">
    <name type="scientific">Chlamydomonas eustigma</name>
    <dbReference type="NCBI Taxonomy" id="1157962"/>
    <lineage>
        <taxon>Eukaryota</taxon>
        <taxon>Viridiplantae</taxon>
        <taxon>Chlorophyta</taxon>
        <taxon>core chlorophytes</taxon>
        <taxon>Chlorophyceae</taxon>
        <taxon>CS clade</taxon>
        <taxon>Chlamydomonadales</taxon>
        <taxon>Chlamydomonadaceae</taxon>
        <taxon>Chlamydomonas</taxon>
    </lineage>
</organism>
<evidence type="ECO:0000256" key="7">
    <source>
        <dbReference type="ARBA" id="ARBA00022892"/>
    </source>
</evidence>
<keyword evidence="3" id="KW-0853">WD repeat</keyword>
<keyword evidence="5" id="KW-0677">Repeat</keyword>
<comment type="subcellular location">
    <subcellularLocation>
        <location evidence="1">Endoplasmic reticulum membrane</location>
        <topology evidence="1">Single-pass membrane protein</topology>
    </subcellularLocation>
</comment>
<keyword evidence="6" id="KW-0256">Endoplasmic reticulum</keyword>
<gene>
    <name evidence="12" type="ORF">CEUSTIGMA_g5170.t1</name>
</gene>
<evidence type="ECO:0000256" key="2">
    <source>
        <dbReference type="ARBA" id="ARBA00022448"/>
    </source>
</evidence>
<keyword evidence="9 11" id="KW-1133">Transmembrane helix</keyword>
<dbReference type="PANTHER" id="PTHR23284">
    <property type="entry name" value="PROLACTIN REGULATORY ELEMENT BINDING PROTEIN"/>
    <property type="match status" value="1"/>
</dbReference>
<evidence type="ECO:0000256" key="4">
    <source>
        <dbReference type="ARBA" id="ARBA00022692"/>
    </source>
</evidence>
<evidence type="ECO:0000256" key="6">
    <source>
        <dbReference type="ARBA" id="ARBA00022824"/>
    </source>
</evidence>
<keyword evidence="8" id="KW-0653">Protein transport</keyword>
<evidence type="ECO:0000256" key="1">
    <source>
        <dbReference type="ARBA" id="ARBA00004389"/>
    </source>
</evidence>
<dbReference type="InterPro" id="IPR045260">
    <property type="entry name" value="Sec12-like"/>
</dbReference>
<reference evidence="12 13" key="1">
    <citation type="submission" date="2017-08" db="EMBL/GenBank/DDBJ databases">
        <title>Acidophilic green algal genome provides insights into adaptation to an acidic environment.</title>
        <authorList>
            <person name="Hirooka S."/>
            <person name="Hirose Y."/>
            <person name="Kanesaki Y."/>
            <person name="Higuchi S."/>
            <person name="Fujiwara T."/>
            <person name="Onuma R."/>
            <person name="Era A."/>
            <person name="Ohbayashi R."/>
            <person name="Uzuka A."/>
            <person name="Nozaki H."/>
            <person name="Yoshikawa H."/>
            <person name="Miyagishima S.Y."/>
        </authorList>
    </citation>
    <scope>NUCLEOTIDE SEQUENCE [LARGE SCALE GENOMIC DNA]</scope>
    <source>
        <strain evidence="12 13">NIES-2499</strain>
    </source>
</reference>
<evidence type="ECO:0000256" key="3">
    <source>
        <dbReference type="ARBA" id="ARBA00022574"/>
    </source>
</evidence>
<dbReference type="GO" id="GO:0003400">
    <property type="term" value="P:regulation of COPII vesicle coating"/>
    <property type="evidence" value="ECO:0007669"/>
    <property type="project" value="TreeGrafter"/>
</dbReference>
<dbReference type="Proteomes" id="UP000232323">
    <property type="component" value="Unassembled WGS sequence"/>
</dbReference>
<keyword evidence="7" id="KW-0931">ER-Golgi transport</keyword>
<dbReference type="GO" id="GO:0006888">
    <property type="term" value="P:endoplasmic reticulum to Golgi vesicle-mediated transport"/>
    <property type="evidence" value="ECO:0007669"/>
    <property type="project" value="TreeGrafter"/>
</dbReference>
<evidence type="ECO:0000256" key="5">
    <source>
        <dbReference type="ARBA" id="ARBA00022737"/>
    </source>
</evidence>
<dbReference type="AlphaFoldDB" id="A0A250X3S6"/>
<keyword evidence="2" id="KW-0813">Transport</keyword>
<keyword evidence="13" id="KW-1185">Reference proteome</keyword>
<feature type="transmembrane region" description="Helical" evidence="11">
    <location>
        <begin position="410"/>
        <end position="429"/>
    </location>
</feature>
<keyword evidence="4 11" id="KW-0812">Transmembrane</keyword>
<sequence length="455" mass="49156">MSKGKTFKYGMPIYGLHWPEGNTIYLCGGGGMGIKNRLVCASVQDGHLTDQTAEYLFGENCPMRLNMLPSNKSIVFAMGQGGIKRLDIDAQGRVPKFTEITGDLQMRISDIKAEVKCMSVREDGGYLCLGFITGELIVYEWPSFKVKLDLSGDKKLADGVRDVDFGCLNGSSVTGSVSSAEPRKGCGHIVAVTLDNGTCELWDWEKNSFLCRIEPGKLKQNLEKSIIISSESKTVIQKLPSGIERIQISKLRFARDGSGDLFTIFNTAQLGGHVARWGGIHALSSANTSTAAPSTSHQSSLPSLLACKKVSEHPCTCFEVSRTGNLLAFGTSEGGVVVTLAVRSYALVRKLLKAHMVFTTGITFSSDSKYVLSVSADASARVTEISNMSLNAAAKRDGAKIPGWARHLQGAMLLILLLLVVGLQVVRVLKQRGMSNGEIEAMVRRLVGLNAKDEL</sequence>
<protein>
    <recommendedName>
        <fullName evidence="14">Anaphase-promoting complex subunit 4 WD40 domain-containing protein</fullName>
    </recommendedName>
</protein>
<dbReference type="GO" id="GO:0015031">
    <property type="term" value="P:protein transport"/>
    <property type="evidence" value="ECO:0007669"/>
    <property type="project" value="UniProtKB-KW"/>
</dbReference>
<dbReference type="GO" id="GO:0005789">
    <property type="term" value="C:endoplasmic reticulum membrane"/>
    <property type="evidence" value="ECO:0007669"/>
    <property type="project" value="UniProtKB-SubCell"/>
</dbReference>
<dbReference type="STRING" id="1157962.A0A250X3S6"/>
<dbReference type="OrthoDB" id="2013972at2759"/>
<proteinExistence type="predicted"/>
<evidence type="ECO:0000256" key="11">
    <source>
        <dbReference type="SAM" id="Phobius"/>
    </source>
</evidence>
<dbReference type="GO" id="GO:0005085">
    <property type="term" value="F:guanyl-nucleotide exchange factor activity"/>
    <property type="evidence" value="ECO:0007669"/>
    <property type="project" value="InterPro"/>
</dbReference>
<dbReference type="PANTHER" id="PTHR23284:SF0">
    <property type="entry name" value="PROLACTIN REGULATORY ELEMENT-BINDING PROTEIN"/>
    <property type="match status" value="1"/>
</dbReference>
<evidence type="ECO:0000256" key="9">
    <source>
        <dbReference type="ARBA" id="ARBA00022989"/>
    </source>
</evidence>
<evidence type="ECO:0000256" key="10">
    <source>
        <dbReference type="ARBA" id="ARBA00023136"/>
    </source>
</evidence>
<accession>A0A250X3S6</accession>
<dbReference type="SUPFAM" id="SSF50998">
    <property type="entry name" value="Quinoprotein alcohol dehydrogenase-like"/>
    <property type="match status" value="1"/>
</dbReference>
<keyword evidence="10 11" id="KW-0472">Membrane</keyword>
<evidence type="ECO:0000313" key="13">
    <source>
        <dbReference type="Proteomes" id="UP000232323"/>
    </source>
</evidence>
<dbReference type="Gene3D" id="2.130.10.10">
    <property type="entry name" value="YVTN repeat-like/Quinoprotein amine dehydrogenase"/>
    <property type="match status" value="1"/>
</dbReference>
<evidence type="ECO:0000313" key="12">
    <source>
        <dbReference type="EMBL" id="GAX77727.1"/>
    </source>
</evidence>
<dbReference type="InterPro" id="IPR011047">
    <property type="entry name" value="Quinoprotein_ADH-like_sf"/>
</dbReference>
<comment type="caution">
    <text evidence="12">The sequence shown here is derived from an EMBL/GenBank/DDBJ whole genome shotgun (WGS) entry which is preliminary data.</text>
</comment>
<dbReference type="InterPro" id="IPR015943">
    <property type="entry name" value="WD40/YVTN_repeat-like_dom_sf"/>
</dbReference>
<evidence type="ECO:0000256" key="8">
    <source>
        <dbReference type="ARBA" id="ARBA00022927"/>
    </source>
</evidence>
<dbReference type="EMBL" id="BEGY01000026">
    <property type="protein sequence ID" value="GAX77727.1"/>
    <property type="molecule type" value="Genomic_DNA"/>
</dbReference>